<dbReference type="Pfam" id="PF08238">
    <property type="entry name" value="Sel1"/>
    <property type="match status" value="3"/>
</dbReference>
<dbReference type="InterPro" id="IPR036537">
    <property type="entry name" value="Adaptor_Cbl_N_dom_sf"/>
</dbReference>
<dbReference type="EMBL" id="CAJVPL010000143">
    <property type="protein sequence ID" value="CAG8454087.1"/>
    <property type="molecule type" value="Genomic_DNA"/>
</dbReference>
<dbReference type="CDD" id="cd21037">
    <property type="entry name" value="MLKL_NTD"/>
    <property type="match status" value="1"/>
</dbReference>
<gene>
    <name evidence="2" type="ORF">AGERDE_LOCUS1897</name>
</gene>
<dbReference type="InterPro" id="IPR008266">
    <property type="entry name" value="Tyr_kinase_AS"/>
</dbReference>
<feature type="domain" description="Protein kinase" evidence="1">
    <location>
        <begin position="235"/>
        <end position="494"/>
    </location>
</feature>
<dbReference type="SUPFAM" id="SSF81901">
    <property type="entry name" value="HCP-like"/>
    <property type="match status" value="1"/>
</dbReference>
<dbReference type="PANTHER" id="PTHR44329:SF289">
    <property type="entry name" value="SERINE_THREONINE-PROTEIN KINASE VIK"/>
    <property type="match status" value="1"/>
</dbReference>
<name>A0A9N8YWG7_9GLOM</name>
<sequence>MTKNFSGDNLVITSSRSSDGLLSPPIDTRNSAFSQMVNATGDTVQAIDATITTTANVVGVVSVVSGGLGTITTFAAFAPLISEVLKLVEGTVQLYQTAEHNKRVCGVLLDRMIAAEAAVKNLEIRKSEYHDFFKSVDNFRTFQIFKNTIEKTKRFIAEISQIKGLRKFTTGILQANTIKKNFNELTREFDGYMALLQFTITIDAKSQQQKDREVIEEDMNDFKNVYVIEDKPLSISEFYPLRENTEGKVQKRRRKTDYTDVAFKEVTLTDGLESDIQTQVTILKKLRDSPNIIQFYGLANENHKKYLVTEWAQYGNLREFYESQPPLFDWKRKIEFALDICRGLSYLQAVNIIHHDIRSENILINDGYKAKIANFGLSRGLSEATRNIGANADNVRYMAPEKLSNRKYYYDSKCEIYSFGILLWEIAEAKRPYGDIPFDIVKIRERVVTDKYRESFSNPNIPHEYKRIVNEAVHDDPSMRPSITDFFKVLQPIWQRTQPPPSPRIKFANIEFPLTQHEDDQKDELEPEFEEEELVIENPKMPLTDAIKEHKKKDGDKQLAWRTFSEYKAIGDLLGKYWVGYYVYYNILDWPEDEKPKEQRLREAAMLFKQAADDGEIPEAELRFGHCLWKGDGVEKDVSQAIKYFVRSADHGNSTAMYNVGNLYYNGLGTKQDQPKGEQYLKLAAYNGHPKAAEMCKKNGIEL</sequence>
<evidence type="ECO:0000313" key="2">
    <source>
        <dbReference type="EMBL" id="CAG8454087.1"/>
    </source>
</evidence>
<dbReference type="Gene3D" id="1.25.40.10">
    <property type="entry name" value="Tetratricopeptide repeat domain"/>
    <property type="match status" value="1"/>
</dbReference>
<dbReference type="AlphaFoldDB" id="A0A9N8YWG7"/>
<dbReference type="SMART" id="SM00671">
    <property type="entry name" value="SEL1"/>
    <property type="match status" value="2"/>
</dbReference>
<dbReference type="InterPro" id="IPR051681">
    <property type="entry name" value="Ser/Thr_Kinases-Pseudokinases"/>
</dbReference>
<dbReference type="Proteomes" id="UP000789831">
    <property type="component" value="Unassembled WGS sequence"/>
</dbReference>
<dbReference type="Pfam" id="PF07714">
    <property type="entry name" value="PK_Tyr_Ser-Thr"/>
    <property type="match status" value="1"/>
</dbReference>
<comment type="caution">
    <text evidence="2">The sequence shown here is derived from an EMBL/GenBank/DDBJ whole genome shotgun (WGS) entry which is preliminary data.</text>
</comment>
<evidence type="ECO:0000259" key="1">
    <source>
        <dbReference type="PROSITE" id="PS50011"/>
    </source>
</evidence>
<protein>
    <submittedName>
        <fullName evidence="2">7563_t:CDS:1</fullName>
    </submittedName>
</protein>
<dbReference type="GO" id="GO:0007166">
    <property type="term" value="P:cell surface receptor signaling pathway"/>
    <property type="evidence" value="ECO:0007669"/>
    <property type="project" value="InterPro"/>
</dbReference>
<dbReference type="InterPro" id="IPR011990">
    <property type="entry name" value="TPR-like_helical_dom_sf"/>
</dbReference>
<dbReference type="PANTHER" id="PTHR44329">
    <property type="entry name" value="SERINE/THREONINE-PROTEIN KINASE TNNI3K-RELATED"/>
    <property type="match status" value="1"/>
</dbReference>
<dbReference type="SUPFAM" id="SSF56112">
    <property type="entry name" value="Protein kinase-like (PK-like)"/>
    <property type="match status" value="1"/>
</dbReference>
<dbReference type="InterPro" id="IPR011009">
    <property type="entry name" value="Kinase-like_dom_sf"/>
</dbReference>
<keyword evidence="3" id="KW-1185">Reference proteome</keyword>
<accession>A0A9N8YWG7</accession>
<reference evidence="2" key="1">
    <citation type="submission" date="2021-06" db="EMBL/GenBank/DDBJ databases">
        <authorList>
            <person name="Kallberg Y."/>
            <person name="Tangrot J."/>
            <person name="Rosling A."/>
        </authorList>
    </citation>
    <scope>NUCLEOTIDE SEQUENCE</scope>
    <source>
        <strain evidence="2">MT106</strain>
    </source>
</reference>
<dbReference type="InterPro" id="IPR006597">
    <property type="entry name" value="Sel1-like"/>
</dbReference>
<dbReference type="GO" id="GO:0004674">
    <property type="term" value="F:protein serine/threonine kinase activity"/>
    <property type="evidence" value="ECO:0007669"/>
    <property type="project" value="TreeGrafter"/>
</dbReference>
<dbReference type="InterPro" id="IPR059179">
    <property type="entry name" value="MLKL-like_MCAfunc"/>
</dbReference>
<dbReference type="GO" id="GO:0005524">
    <property type="term" value="F:ATP binding"/>
    <property type="evidence" value="ECO:0007669"/>
    <property type="project" value="InterPro"/>
</dbReference>
<organism evidence="2 3">
    <name type="scientific">Ambispora gerdemannii</name>
    <dbReference type="NCBI Taxonomy" id="144530"/>
    <lineage>
        <taxon>Eukaryota</taxon>
        <taxon>Fungi</taxon>
        <taxon>Fungi incertae sedis</taxon>
        <taxon>Mucoromycota</taxon>
        <taxon>Glomeromycotina</taxon>
        <taxon>Glomeromycetes</taxon>
        <taxon>Archaeosporales</taxon>
        <taxon>Ambisporaceae</taxon>
        <taxon>Ambispora</taxon>
    </lineage>
</organism>
<dbReference type="PRINTS" id="PR00109">
    <property type="entry name" value="TYRKINASE"/>
</dbReference>
<proteinExistence type="predicted"/>
<dbReference type="InterPro" id="IPR001245">
    <property type="entry name" value="Ser-Thr/Tyr_kinase_cat_dom"/>
</dbReference>
<dbReference type="Gene3D" id="1.10.510.10">
    <property type="entry name" value="Transferase(Phosphotransferase) domain 1"/>
    <property type="match status" value="1"/>
</dbReference>
<dbReference type="InterPro" id="IPR000719">
    <property type="entry name" value="Prot_kinase_dom"/>
</dbReference>
<dbReference type="Gene3D" id="1.20.930.20">
    <property type="entry name" value="Adaptor protein Cbl, N-terminal domain"/>
    <property type="match status" value="1"/>
</dbReference>
<dbReference type="PROSITE" id="PS50011">
    <property type="entry name" value="PROTEIN_KINASE_DOM"/>
    <property type="match status" value="1"/>
</dbReference>
<evidence type="ECO:0000313" key="3">
    <source>
        <dbReference type="Proteomes" id="UP000789831"/>
    </source>
</evidence>
<dbReference type="PROSITE" id="PS00109">
    <property type="entry name" value="PROTEIN_KINASE_TYR"/>
    <property type="match status" value="1"/>
</dbReference>
<dbReference type="OrthoDB" id="2384430at2759"/>